<evidence type="ECO:0000313" key="1">
    <source>
        <dbReference type="EMBL" id="WWC92858.1"/>
    </source>
</evidence>
<dbReference type="GeneID" id="91098487"/>
<protein>
    <recommendedName>
        <fullName evidence="3">SUN domain-containing protein</fullName>
    </recommendedName>
</protein>
<evidence type="ECO:0000313" key="2">
    <source>
        <dbReference type="Proteomes" id="UP001355207"/>
    </source>
</evidence>
<keyword evidence="2" id="KW-1185">Reference proteome</keyword>
<name>A0AAX4K6R4_9TREE</name>
<gene>
    <name evidence="1" type="ORF">L201_007819</name>
</gene>
<evidence type="ECO:0008006" key="3">
    <source>
        <dbReference type="Google" id="ProtNLM"/>
    </source>
</evidence>
<organism evidence="1 2">
    <name type="scientific">Kwoniella dendrophila CBS 6074</name>
    <dbReference type="NCBI Taxonomy" id="1295534"/>
    <lineage>
        <taxon>Eukaryota</taxon>
        <taxon>Fungi</taxon>
        <taxon>Dikarya</taxon>
        <taxon>Basidiomycota</taxon>
        <taxon>Agaricomycotina</taxon>
        <taxon>Tremellomycetes</taxon>
        <taxon>Tremellales</taxon>
        <taxon>Cryptococcaceae</taxon>
        <taxon>Kwoniella</taxon>
    </lineage>
</organism>
<dbReference type="RefSeq" id="XP_066079620.1">
    <property type="nucleotide sequence ID" value="XM_066223523.1"/>
</dbReference>
<accession>A0AAX4K6R4</accession>
<dbReference type="AlphaFoldDB" id="A0AAX4K6R4"/>
<sequence>MQKISSTYEELSDTSIALESIPSWNAHGELSEGEALRNHSSHSTISASSARLTSIRSKHVLGARQKDFIGSKASIFFSPECLDESYMVRVPETENTYSKTIFGFIPYITRETIQKLTWNSDIYMGQWKCELQVTLPDEWSNARVDTFECKKVLVSDTISSHKEVARFIYDEWQAKFKSKYQYTKNHPEITFASGDDATEYISNLACIVDTGLGRLKGTITTTLYTTMLCS</sequence>
<dbReference type="EMBL" id="CP144108">
    <property type="protein sequence ID" value="WWC92858.1"/>
    <property type="molecule type" value="Genomic_DNA"/>
</dbReference>
<reference evidence="1 2" key="1">
    <citation type="submission" date="2024-01" db="EMBL/GenBank/DDBJ databases">
        <title>Comparative genomics of Cryptococcus and Kwoniella reveals pathogenesis evolution and contrasting modes of karyotype evolution via chromosome fusion or intercentromeric recombination.</title>
        <authorList>
            <person name="Coelho M.A."/>
            <person name="David-Palma M."/>
            <person name="Shea T."/>
            <person name="Bowers K."/>
            <person name="McGinley-Smith S."/>
            <person name="Mohammad A.W."/>
            <person name="Gnirke A."/>
            <person name="Yurkov A.M."/>
            <person name="Nowrousian M."/>
            <person name="Sun S."/>
            <person name="Cuomo C.A."/>
            <person name="Heitman J."/>
        </authorList>
    </citation>
    <scope>NUCLEOTIDE SEQUENCE [LARGE SCALE GENOMIC DNA]</scope>
    <source>
        <strain evidence="1 2">CBS 6074</strain>
    </source>
</reference>
<dbReference type="Proteomes" id="UP001355207">
    <property type="component" value="Chromosome 11"/>
</dbReference>
<proteinExistence type="predicted"/>